<dbReference type="OrthoDB" id="1701699at2759"/>
<dbReference type="GeneID" id="116215058"/>
<name>A0A218WDL0_PUNGR</name>
<sequence>MAASHIRSNSLPSRTHPLSNIVEEKLQRLRSSEGTSTSLSVCRKLGGLKNLYDSVDDWLQLSLTQQILSRQNNRQCVEHLLEGSVQTLDVCATLREVLSQMKESLRELESSLRRRTALANKLDPYITSRKKMKKIICRMMENLKKMEKKQNIVKKDNQVEQEAARSILKEVEETSISVFESFLCFLSKPKTRSSGWSLVSKVVSSKRISCEAAADASEVEELDIELLIMKSNKDNSILMRDVQKRVEALESSIREIEEVCECVYRSLVKTRVSLLNILDH</sequence>
<dbReference type="EMBL" id="PGOL01001723">
    <property type="protein sequence ID" value="PKI55151.1"/>
    <property type="molecule type" value="Genomic_DNA"/>
</dbReference>
<dbReference type="Pfam" id="PF03087">
    <property type="entry name" value="BPS1"/>
    <property type="match status" value="1"/>
</dbReference>
<reference evidence="3" key="1">
    <citation type="journal article" date="2017" name="Plant J.">
        <title>The pomegranate (Punica granatum L.) genome and the genomics of punicalagin biosynthesis.</title>
        <authorList>
            <person name="Qin G."/>
            <person name="Xu C."/>
            <person name="Ming R."/>
            <person name="Tang H."/>
            <person name="Guyot R."/>
            <person name="Kramer E.M."/>
            <person name="Hu Y."/>
            <person name="Yi X."/>
            <person name="Qi Y."/>
            <person name="Xu X."/>
            <person name="Gao Z."/>
            <person name="Pan H."/>
            <person name="Jian J."/>
            <person name="Tian Y."/>
            <person name="Yue Z."/>
            <person name="Xu Y."/>
        </authorList>
    </citation>
    <scope>NUCLEOTIDE SEQUENCE [LARGE SCALE GENOMIC DNA]</scope>
    <source>
        <strain evidence="3">cv. Dabenzi</strain>
    </source>
</reference>
<evidence type="ECO:0000313" key="1">
    <source>
        <dbReference type="EMBL" id="OWM70613.1"/>
    </source>
</evidence>
<evidence type="ECO:0000313" key="3">
    <source>
        <dbReference type="Proteomes" id="UP000197138"/>
    </source>
</evidence>
<proteinExistence type="predicted"/>
<dbReference type="AlphaFoldDB" id="A0A218WDL0"/>
<protein>
    <submittedName>
        <fullName evidence="1">Uncharacterized protein</fullName>
    </submittedName>
</protein>
<evidence type="ECO:0000313" key="4">
    <source>
        <dbReference type="Proteomes" id="UP000233551"/>
    </source>
</evidence>
<dbReference type="Proteomes" id="UP000197138">
    <property type="component" value="Unassembled WGS sequence"/>
</dbReference>
<dbReference type="InterPro" id="IPR004320">
    <property type="entry name" value="BPS1_pln"/>
</dbReference>
<gene>
    <name evidence="1" type="ORF">CDL15_Pgr014286</name>
    <name evidence="2" type="ORF">CRG98_024442</name>
</gene>
<dbReference type="STRING" id="22663.A0A218WDL0"/>
<dbReference type="PANTHER" id="PTHR33070:SF115">
    <property type="entry name" value="T23E18.15"/>
    <property type="match status" value="1"/>
</dbReference>
<reference evidence="1" key="2">
    <citation type="submission" date="2017-06" db="EMBL/GenBank/DDBJ databases">
        <title>The pomegranate genome and the genomics of punicalagin biosynthesis.</title>
        <authorList>
            <person name="Xu C."/>
        </authorList>
    </citation>
    <scope>NUCLEOTIDE SEQUENCE [LARGE SCALE GENOMIC DNA]</scope>
    <source>
        <tissue evidence="1">Fresh leaf</tissue>
    </source>
</reference>
<keyword evidence="4" id="KW-1185">Reference proteome</keyword>
<comment type="caution">
    <text evidence="1">The sequence shown here is derived from an EMBL/GenBank/DDBJ whole genome shotgun (WGS) entry which is preliminary data.</text>
</comment>
<dbReference type="GO" id="GO:0048364">
    <property type="term" value="P:root development"/>
    <property type="evidence" value="ECO:0007669"/>
    <property type="project" value="InterPro"/>
</dbReference>
<dbReference type="EMBL" id="MTKT01004609">
    <property type="protein sequence ID" value="OWM70613.1"/>
    <property type="molecule type" value="Genomic_DNA"/>
</dbReference>
<dbReference type="PANTHER" id="PTHR33070">
    <property type="entry name" value="OS06G0725500 PROTEIN"/>
    <property type="match status" value="1"/>
</dbReference>
<dbReference type="Proteomes" id="UP000233551">
    <property type="component" value="Unassembled WGS sequence"/>
</dbReference>
<dbReference type="GO" id="GO:0048367">
    <property type="term" value="P:shoot system development"/>
    <property type="evidence" value="ECO:0007669"/>
    <property type="project" value="InterPro"/>
</dbReference>
<accession>A0A218WDL0</accession>
<organism evidence="1 3">
    <name type="scientific">Punica granatum</name>
    <name type="common">Pomegranate</name>
    <dbReference type="NCBI Taxonomy" id="22663"/>
    <lineage>
        <taxon>Eukaryota</taxon>
        <taxon>Viridiplantae</taxon>
        <taxon>Streptophyta</taxon>
        <taxon>Embryophyta</taxon>
        <taxon>Tracheophyta</taxon>
        <taxon>Spermatophyta</taxon>
        <taxon>Magnoliopsida</taxon>
        <taxon>eudicotyledons</taxon>
        <taxon>Gunneridae</taxon>
        <taxon>Pentapetalae</taxon>
        <taxon>rosids</taxon>
        <taxon>malvids</taxon>
        <taxon>Myrtales</taxon>
        <taxon>Lythraceae</taxon>
        <taxon>Punica</taxon>
    </lineage>
</organism>
<evidence type="ECO:0000313" key="2">
    <source>
        <dbReference type="EMBL" id="PKI55151.1"/>
    </source>
</evidence>
<reference evidence="2 4" key="3">
    <citation type="submission" date="2017-11" db="EMBL/GenBank/DDBJ databases">
        <title>De-novo sequencing of pomegranate (Punica granatum L.) genome.</title>
        <authorList>
            <person name="Akparov Z."/>
            <person name="Amiraslanov A."/>
            <person name="Hajiyeva S."/>
            <person name="Abbasov M."/>
            <person name="Kaur K."/>
            <person name="Hamwieh A."/>
            <person name="Solovyev V."/>
            <person name="Salamov A."/>
            <person name="Braich B."/>
            <person name="Kosarev P."/>
            <person name="Mahmoud A."/>
            <person name="Hajiyev E."/>
            <person name="Babayeva S."/>
            <person name="Izzatullayeva V."/>
            <person name="Mammadov A."/>
            <person name="Mammadov A."/>
            <person name="Sharifova S."/>
            <person name="Ojaghi J."/>
            <person name="Eynullazada K."/>
            <person name="Bayramov B."/>
            <person name="Abdulazimova A."/>
            <person name="Shahmuradov I."/>
        </authorList>
    </citation>
    <scope>NUCLEOTIDE SEQUENCE [LARGE SCALE GENOMIC DNA]</scope>
    <source>
        <strain evidence="2">AG2017</strain>
        <strain evidence="4">cv. AG2017</strain>
        <tissue evidence="2">Leaf</tissue>
    </source>
</reference>